<dbReference type="KEGG" id="ifl:C1H71_17690"/>
<sequence>MGDIFFITLCAVICGADNWWGIEAYGKAKKEWLVDVLNLKHGIFFHNTLGKVFAAIDHAFFSECFSRFYPTLHFTSDKIYSDLKS</sequence>
<gene>
    <name evidence="2" type="ORF">C1H71_17690</name>
</gene>
<feature type="domain" description="H repeat-associated protein N-terminal" evidence="1">
    <location>
        <begin position="3"/>
        <end position="68"/>
    </location>
</feature>
<organism evidence="2 3">
    <name type="scientific">Iodobacter fluviatilis</name>
    <dbReference type="NCBI Taxonomy" id="537"/>
    <lineage>
        <taxon>Bacteria</taxon>
        <taxon>Pseudomonadati</taxon>
        <taxon>Pseudomonadota</taxon>
        <taxon>Betaproteobacteria</taxon>
        <taxon>Neisseriales</taxon>
        <taxon>Chitinibacteraceae</taxon>
        <taxon>Iodobacter</taxon>
    </lineage>
</organism>
<dbReference type="InterPro" id="IPR032806">
    <property type="entry name" value="YbfD_N"/>
</dbReference>
<dbReference type="InterPro" id="IPR051698">
    <property type="entry name" value="Transposase_11-like"/>
</dbReference>
<dbReference type="PANTHER" id="PTHR30298:SF0">
    <property type="entry name" value="PROTEIN YBFL-RELATED"/>
    <property type="match status" value="1"/>
</dbReference>
<reference evidence="2 3" key="1">
    <citation type="submission" date="2018-01" db="EMBL/GenBank/DDBJ databases">
        <title>Genome sequence of Iodobacter sp. strain PCH194 isolated from Indian Trans-Himalaya.</title>
        <authorList>
            <person name="Kumar V."/>
            <person name="Thakur V."/>
            <person name="Kumar S."/>
            <person name="Singh D."/>
        </authorList>
    </citation>
    <scope>NUCLEOTIDE SEQUENCE [LARGE SCALE GENOMIC DNA]</scope>
    <source>
        <strain evidence="2 3">PCH194</strain>
    </source>
</reference>
<dbReference type="PANTHER" id="PTHR30298">
    <property type="entry name" value="H REPEAT-ASSOCIATED PREDICTED TRANSPOSASE"/>
    <property type="match status" value="1"/>
</dbReference>
<dbReference type="EMBL" id="CP025781">
    <property type="protein sequence ID" value="QBC45184.1"/>
    <property type="molecule type" value="Genomic_DNA"/>
</dbReference>
<name>A0A7G3GDG6_9NEIS</name>
<protein>
    <recommendedName>
        <fullName evidence="1">H repeat-associated protein N-terminal domain-containing protein</fullName>
    </recommendedName>
</protein>
<proteinExistence type="predicted"/>
<evidence type="ECO:0000259" key="1">
    <source>
        <dbReference type="Pfam" id="PF13808"/>
    </source>
</evidence>
<evidence type="ECO:0000313" key="3">
    <source>
        <dbReference type="Proteomes" id="UP000515917"/>
    </source>
</evidence>
<accession>A0A7G3GDG6</accession>
<keyword evidence="3" id="KW-1185">Reference proteome</keyword>
<dbReference type="Pfam" id="PF13808">
    <property type="entry name" value="DDE_Tnp_1_assoc"/>
    <property type="match status" value="1"/>
</dbReference>
<evidence type="ECO:0000313" key="2">
    <source>
        <dbReference type="EMBL" id="QBC45184.1"/>
    </source>
</evidence>
<dbReference type="Proteomes" id="UP000515917">
    <property type="component" value="Chromosome"/>
</dbReference>
<dbReference type="AlphaFoldDB" id="A0A7G3GDG6"/>